<reference evidence="2 3" key="1">
    <citation type="submission" date="2024-09" db="EMBL/GenBank/DDBJ databases">
        <title>Rethinking Asexuality: The Enigmatic Case of Functional Sexual Genes in Lepraria (Stereocaulaceae).</title>
        <authorList>
            <person name="Doellman M."/>
            <person name="Sun Y."/>
            <person name="Barcenas-Pena A."/>
            <person name="Lumbsch H.T."/>
            <person name="Grewe F."/>
        </authorList>
    </citation>
    <scope>NUCLEOTIDE SEQUENCE [LARGE SCALE GENOMIC DNA]</scope>
    <source>
        <strain evidence="2 3">Grewe 0041</strain>
    </source>
</reference>
<keyword evidence="3" id="KW-1185">Reference proteome</keyword>
<accession>A0ABR4BH60</accession>
<protein>
    <submittedName>
        <fullName evidence="2">Uncharacterized protein</fullName>
    </submittedName>
</protein>
<organism evidence="2 3">
    <name type="scientific">Lepraria finkii</name>
    <dbReference type="NCBI Taxonomy" id="1340010"/>
    <lineage>
        <taxon>Eukaryota</taxon>
        <taxon>Fungi</taxon>
        <taxon>Dikarya</taxon>
        <taxon>Ascomycota</taxon>
        <taxon>Pezizomycotina</taxon>
        <taxon>Lecanoromycetes</taxon>
        <taxon>OSLEUM clade</taxon>
        <taxon>Lecanoromycetidae</taxon>
        <taxon>Lecanorales</taxon>
        <taxon>Lecanorineae</taxon>
        <taxon>Stereocaulaceae</taxon>
        <taxon>Lepraria</taxon>
    </lineage>
</organism>
<feature type="compositionally biased region" description="Polar residues" evidence="1">
    <location>
        <begin position="15"/>
        <end position="33"/>
    </location>
</feature>
<evidence type="ECO:0000313" key="2">
    <source>
        <dbReference type="EMBL" id="KAL2056176.1"/>
    </source>
</evidence>
<feature type="region of interest" description="Disordered" evidence="1">
    <location>
        <begin position="15"/>
        <end position="82"/>
    </location>
</feature>
<dbReference type="Proteomes" id="UP001590951">
    <property type="component" value="Unassembled WGS sequence"/>
</dbReference>
<gene>
    <name evidence="2" type="ORF">ABVK25_003819</name>
</gene>
<proteinExistence type="predicted"/>
<name>A0ABR4BH60_9LECA</name>
<feature type="compositionally biased region" description="Basic and acidic residues" evidence="1">
    <location>
        <begin position="34"/>
        <end position="43"/>
    </location>
</feature>
<evidence type="ECO:0000256" key="1">
    <source>
        <dbReference type="SAM" id="MobiDB-lite"/>
    </source>
</evidence>
<sequence length="405" mass="46457">MACLSAFVRASGITTTPASKDRTPSSINSTSTPEPEHPLDRRTMSPIKRTQQWLEGYTPKKDSKNVNLHKVKGSRITRSPSKKEKRKSFWSLELLSSFFGKGQKEETTNGLEGDTYVEDDEPLPTIEHDHDFSLVEDYEDEDKAANTERALKDVKDRYLDYNDPRIKEWTDEEIWLFNKLQMRGAEPLLISTWTLDFSTFPDQLFSQDENQVFINNIHTSSGHAAAALTKLISAGSYVDGQNVQHERPLLRELNAYYKWTLQDAKLHKKEHIPNIAIASAKPRETVESVVSRLTDQLHSLGRQYREKWRHPESREDDQHQVFLHDMPTLFGFVIKYSVVAIVTCDSSIPRKPIRTLITCDWKITGQGVWHALAVAITMVRARNYLMQLNDEGELGEEIEESDPDL</sequence>
<dbReference type="EMBL" id="JBHFEH010000009">
    <property type="protein sequence ID" value="KAL2056176.1"/>
    <property type="molecule type" value="Genomic_DNA"/>
</dbReference>
<comment type="caution">
    <text evidence="2">The sequence shown here is derived from an EMBL/GenBank/DDBJ whole genome shotgun (WGS) entry which is preliminary data.</text>
</comment>
<evidence type="ECO:0000313" key="3">
    <source>
        <dbReference type="Proteomes" id="UP001590951"/>
    </source>
</evidence>